<dbReference type="Proteomes" id="UP000326924">
    <property type="component" value="Unassembled WGS sequence"/>
</dbReference>
<accession>A0A5J5FCS6</accession>
<dbReference type="OrthoDB" id="4738706at2759"/>
<feature type="region of interest" description="Disordered" evidence="1">
    <location>
        <begin position="477"/>
        <end position="504"/>
    </location>
</feature>
<feature type="region of interest" description="Disordered" evidence="1">
    <location>
        <begin position="1"/>
        <end position="23"/>
    </location>
</feature>
<evidence type="ECO:0000256" key="1">
    <source>
        <dbReference type="SAM" id="MobiDB-lite"/>
    </source>
</evidence>
<comment type="caution">
    <text evidence="2">The sequence shown here is derived from an EMBL/GenBank/DDBJ whole genome shotgun (WGS) entry which is preliminary data.</text>
</comment>
<gene>
    <name evidence="2" type="ORF">FN846DRAFT_885555</name>
</gene>
<keyword evidence="3" id="KW-1185">Reference proteome</keyword>
<evidence type="ECO:0000313" key="2">
    <source>
        <dbReference type="EMBL" id="KAA8915019.1"/>
    </source>
</evidence>
<feature type="region of interest" description="Disordered" evidence="1">
    <location>
        <begin position="100"/>
        <end position="266"/>
    </location>
</feature>
<feature type="region of interest" description="Disordered" evidence="1">
    <location>
        <begin position="368"/>
        <end position="392"/>
    </location>
</feature>
<feature type="compositionally biased region" description="Acidic residues" evidence="1">
    <location>
        <begin position="1"/>
        <end position="13"/>
    </location>
</feature>
<dbReference type="EMBL" id="VXIS01000001">
    <property type="protein sequence ID" value="KAA8915019.1"/>
    <property type="molecule type" value="Genomic_DNA"/>
</dbReference>
<dbReference type="InParanoid" id="A0A5J5FCS6"/>
<organism evidence="2 3">
    <name type="scientific">Sphaerosporella brunnea</name>
    <dbReference type="NCBI Taxonomy" id="1250544"/>
    <lineage>
        <taxon>Eukaryota</taxon>
        <taxon>Fungi</taxon>
        <taxon>Dikarya</taxon>
        <taxon>Ascomycota</taxon>
        <taxon>Pezizomycotina</taxon>
        <taxon>Pezizomycetes</taxon>
        <taxon>Pezizales</taxon>
        <taxon>Pyronemataceae</taxon>
        <taxon>Sphaerosporella</taxon>
    </lineage>
</organism>
<feature type="compositionally biased region" description="Polar residues" evidence="1">
    <location>
        <begin position="378"/>
        <end position="390"/>
    </location>
</feature>
<evidence type="ECO:0000313" key="3">
    <source>
        <dbReference type="Proteomes" id="UP000326924"/>
    </source>
</evidence>
<feature type="compositionally biased region" description="Acidic residues" evidence="1">
    <location>
        <begin position="229"/>
        <end position="245"/>
    </location>
</feature>
<name>A0A5J5FCS6_9PEZI</name>
<reference evidence="2 3" key="1">
    <citation type="submission" date="2019-09" db="EMBL/GenBank/DDBJ databases">
        <title>Draft genome of the ectomycorrhizal ascomycete Sphaerosporella brunnea.</title>
        <authorList>
            <consortium name="DOE Joint Genome Institute"/>
            <person name="Benucci G.M."/>
            <person name="Marozzi G."/>
            <person name="Antonielli L."/>
            <person name="Sanchez S."/>
            <person name="Marco P."/>
            <person name="Wang X."/>
            <person name="Falini L.B."/>
            <person name="Barry K."/>
            <person name="Haridas S."/>
            <person name="Lipzen A."/>
            <person name="Labutti K."/>
            <person name="Grigoriev I.V."/>
            <person name="Murat C."/>
            <person name="Martin F."/>
            <person name="Albertini E."/>
            <person name="Donnini D."/>
            <person name="Bonito G."/>
        </authorList>
    </citation>
    <scope>NUCLEOTIDE SEQUENCE [LARGE SCALE GENOMIC DNA]</scope>
    <source>
        <strain evidence="2 3">Sb_GMNB300</strain>
    </source>
</reference>
<feature type="compositionally biased region" description="Polar residues" evidence="1">
    <location>
        <begin position="479"/>
        <end position="490"/>
    </location>
</feature>
<feature type="compositionally biased region" description="Polar residues" evidence="1">
    <location>
        <begin position="200"/>
        <end position="223"/>
    </location>
</feature>
<protein>
    <submittedName>
        <fullName evidence="2">Uncharacterized protein</fullName>
    </submittedName>
</protein>
<sequence>MSESFEDTLSESDAEPHAPRHAHRSHLNLGALLRASSIVRPEAFEQALGALDLSDAGSDDEEYIPNPFLMELKRGSTSTQTIQGPEGHAGFEVQGMADTPWETPSKPIPIPNIGRSSEPTEEDKAEDYALRETQEPEVPHVESDPGPGLGSTPMPFTAEGCAFDSGKSGDGCSLSEHDSSSWPTAANEGPDFESEIGQRTCASSRPSKIQKTSDTAARKTTTLSGESPPEGDEDESPSSDDDENQGGDRRGRKTPQKNGKPLQDPARLFACPYHKRDPKNCEALCKTWGSSELHRVMQCPQCGYRAGEKAQIESHQKTKHKRPASQFEPVPLRVSALGKAIGRQRSWGHVYALLFNCADSEVPSPYLDSTEACPTRPGSGSSGQNTNAGTPTAGADLNVSAFVEEVLLPKLTPELSCLLARCLIDVGFNPNHFSLGQQVSTNTSSSSLELMAEGPRAAVGDTDTVANDTAMKSADLSAATGSTAPSSLQPQAEGPPAAGDNSVADDTAMQGADLWQYSADWIDDFDGIDDPSLVGGMDERMLRAWVAQ</sequence>
<proteinExistence type="predicted"/>
<feature type="compositionally biased region" description="Basic and acidic residues" evidence="1">
    <location>
        <begin position="126"/>
        <end position="143"/>
    </location>
</feature>
<dbReference type="AlphaFoldDB" id="A0A5J5FCS6"/>